<comment type="caution">
    <text evidence="2">The sequence shown here is derived from an EMBL/GenBank/DDBJ whole genome shotgun (WGS) entry which is preliminary data.</text>
</comment>
<feature type="compositionally biased region" description="Low complexity" evidence="1">
    <location>
        <begin position="192"/>
        <end position="209"/>
    </location>
</feature>
<protein>
    <submittedName>
        <fullName evidence="2">Uncharacterized protein</fullName>
    </submittedName>
</protein>
<sequence>MAAAARMLRHALPVSQGQALPAPGTEAPYAGSRRLAQRYEYKGTSFSGMVELHPQRLLTREEFKTNLLAAPGVLKVVDKSSKTSQGNRGDHVFEQNLEVHLHREPHVALEFEITRNNHMKHMEGRPYTVTAMFKDPPKRHCAAAWRVPLHAVKGRELLPQHARDYCKSCLTRHGTWEDDALPEGLEGIPFEPGFASPAGSSSSPTQAPGLPTAPGLASSPTQAPSRKPTFPYPFQDAPAMPGGQATVSAARVEPCPTESASMSQGGRGVPLEPGFASSAGVEASINQGGATGPPAKTSKAAPGGAAIAPAAQVSGGARRASCPEGLNHCEAGVTELRAFERDGNIASVVKAQDLLLKGIERISDVLPEGRDLDGTEYETLGAEFNRFAEIAEDARVRMRTELEAARTPAGGEQAVAGETQGSGPGLASPATQGQKNEDKADAEKTPPGFDPEADWTENAADVHQFDITADLCEELAEMPDGGPAAARESREVRAALGAKVLPIPDFLKLVQGQPMASNAALDDVRAMKSRGVEHVRHRVIDAPDDPEVQDNIDRMRREAWEKHEERRRTCARGLDTRDMFLGRELVYVKLVSAGAVPMTPNEFLNAASKRSLCVKDLSQPPPNTQAREGRLRMLALREHYQTLFKELPDKAAQKFSPNQLGDDDGPSKALVGLVNHHSGEVVELDGCRTQWCLRKGRCEYGRCGSELFAKAVDAQAQREAAAVNEGEDINPQVYVPAWAHQWSRVCVPCEAVETREWCRQSPVTTLGELFWDLGRTHTAKAIYAFYRTLRPVALKRDKNSSTKASSAPGFASASRPAGSAAAFGFTGSDLQAPRIRADYSCTATNREVLVEDYIEAVGLSTAYVSSKTKQELLDEAVKCVALVLLRDMRPPWLDHVFPQALPGDGLLSKFTRPSFLYWDASFLDMLFGTALGSDLNDQAVSVDNQLAGVIARPLYKCTQIVDASTGAACMNVASMSRLLRDTAGRGHYTCKECAERKQGADETPGFPGVALRALYLYPAVFGPDGEPTPLRAMAPHRVFAHALPENWGRGVERVQRHVVTQANPAISTATPTWYTYNAEESEAIWIASSAYTATPPSKT</sequence>
<gene>
    <name evidence="2" type="ORF">PCOR1329_LOCUS36912</name>
</gene>
<name>A0ABN9T9U1_9DINO</name>
<feature type="region of interest" description="Disordered" evidence="1">
    <location>
        <begin position="403"/>
        <end position="454"/>
    </location>
</feature>
<feature type="region of interest" description="Disordered" evidence="1">
    <location>
        <begin position="798"/>
        <end position="817"/>
    </location>
</feature>
<reference evidence="2" key="1">
    <citation type="submission" date="2023-10" db="EMBL/GenBank/DDBJ databases">
        <authorList>
            <person name="Chen Y."/>
            <person name="Shah S."/>
            <person name="Dougan E. K."/>
            <person name="Thang M."/>
            <person name="Chan C."/>
        </authorList>
    </citation>
    <scope>NUCLEOTIDE SEQUENCE [LARGE SCALE GENOMIC DNA]</scope>
</reference>
<keyword evidence="3" id="KW-1185">Reference proteome</keyword>
<evidence type="ECO:0000313" key="3">
    <source>
        <dbReference type="Proteomes" id="UP001189429"/>
    </source>
</evidence>
<evidence type="ECO:0000256" key="1">
    <source>
        <dbReference type="SAM" id="MobiDB-lite"/>
    </source>
</evidence>
<proteinExistence type="predicted"/>
<feature type="region of interest" description="Disordered" evidence="1">
    <location>
        <begin position="180"/>
        <end position="268"/>
    </location>
</feature>
<dbReference type="Proteomes" id="UP001189429">
    <property type="component" value="Unassembled WGS sequence"/>
</dbReference>
<accession>A0ABN9T9U1</accession>
<feature type="compositionally biased region" description="Low complexity" evidence="1">
    <location>
        <begin position="804"/>
        <end position="817"/>
    </location>
</feature>
<feature type="compositionally biased region" description="Basic and acidic residues" evidence="1">
    <location>
        <begin position="435"/>
        <end position="444"/>
    </location>
</feature>
<dbReference type="EMBL" id="CAUYUJ010014483">
    <property type="protein sequence ID" value="CAK0841821.1"/>
    <property type="molecule type" value="Genomic_DNA"/>
</dbReference>
<evidence type="ECO:0000313" key="2">
    <source>
        <dbReference type="EMBL" id="CAK0841821.1"/>
    </source>
</evidence>
<organism evidence="2 3">
    <name type="scientific">Prorocentrum cordatum</name>
    <dbReference type="NCBI Taxonomy" id="2364126"/>
    <lineage>
        <taxon>Eukaryota</taxon>
        <taxon>Sar</taxon>
        <taxon>Alveolata</taxon>
        <taxon>Dinophyceae</taxon>
        <taxon>Prorocentrales</taxon>
        <taxon>Prorocentraceae</taxon>
        <taxon>Prorocentrum</taxon>
    </lineage>
</organism>